<feature type="transmembrane region" description="Helical" evidence="6">
    <location>
        <begin position="374"/>
        <end position="394"/>
    </location>
</feature>
<reference evidence="7 8" key="1">
    <citation type="journal article" date="2009" name="Stand. Genomic Sci.">
        <title>Complete genome sequence of Slackia heliotrinireducens type strain (RHS 1).</title>
        <authorList>
            <person name="Pukall R."/>
            <person name="Lapidus A."/>
            <person name="Nolan M."/>
            <person name="Copeland A."/>
            <person name="Glavina Del Rio T."/>
            <person name="Lucas S."/>
            <person name="Chen F."/>
            <person name="Tice H."/>
            <person name="Cheng J.F."/>
            <person name="Chertkov O."/>
            <person name="Bruce D."/>
            <person name="Goodwin L."/>
            <person name="Kuske C."/>
            <person name="Brettin T."/>
            <person name="Detter J.C."/>
            <person name="Han C."/>
            <person name="Pitluck S."/>
            <person name="Pati A."/>
            <person name="Mavrommatis K."/>
            <person name="Ivanova N."/>
            <person name="Ovchinnikova G."/>
            <person name="Chen A."/>
            <person name="Palaniappan K."/>
            <person name="Schneider S."/>
            <person name="Rohde M."/>
            <person name="Chain P."/>
            <person name="D'haeseleer P."/>
            <person name="Goker M."/>
            <person name="Bristow J."/>
            <person name="Eisen J.A."/>
            <person name="Markowitz V."/>
            <person name="Kyrpides N.C."/>
            <person name="Klenk H.P."/>
            <person name="Hugenholtz P."/>
        </authorList>
    </citation>
    <scope>NUCLEOTIDE SEQUENCE [LARGE SCALE GENOMIC DNA]</scope>
    <source>
        <strain evidence="8">ATCC 29202 / DSM 20476 / NCTC 11029 / RHS 1</strain>
    </source>
</reference>
<evidence type="ECO:0000256" key="3">
    <source>
        <dbReference type="ARBA" id="ARBA00022692"/>
    </source>
</evidence>
<proteinExistence type="predicted"/>
<dbReference type="PIRSF" id="PIRSF006060">
    <property type="entry name" value="AA_transporter"/>
    <property type="match status" value="1"/>
</dbReference>
<feature type="transmembrane region" description="Helical" evidence="6">
    <location>
        <begin position="430"/>
        <end position="448"/>
    </location>
</feature>
<keyword evidence="5 6" id="KW-0472">Membrane</keyword>
<dbReference type="HOGENOM" id="CLU_007946_6_1_11"/>
<evidence type="ECO:0000313" key="8">
    <source>
        <dbReference type="Proteomes" id="UP000002026"/>
    </source>
</evidence>
<keyword evidence="3 6" id="KW-0812">Transmembrane</keyword>
<sequence>MAEKSSEVRQLESFGYKQELRRGLTLPDVVLYGVLFMVIIAPHSIYGYVMADGGGMPTLVYLVGFCAIFFTALSYMAMSNKFPIAGSVYSYVQRGINPHIGFLSGWLILLDYCIAPALLYTMVGNWGVALVDALFGFQAAWVPWVWIVAFIAFNTFVNIRGIGMTKGIDYVFFAVEILIVIAFVVLAIGYISGGGGTGEFNLDPIWQPGKVTPSFIAAACSIACLNFLGFDGISTLAEETEHPEKNIGRGILIALFIIVICFMLQTYFAALAMPLDTPGFNVDTAFFQTGAAVGGQAFYIILLVVNILAIGVANIMNAQLAASRLLYGMGRDKVIPSFFGKVHPKYQTPWLASFFIGGIALVLTFLGVEKLTTLVNFGALTSFMVLNFAVFWYFWVREGKRGAYAVLRYIICPFCGIAILFFIFTGFETFTMTVGFIWLAIGIIVGAVKSKGYKEVPEAFKNLEF</sequence>
<dbReference type="STRING" id="471855.Shel_23470"/>
<comment type="subcellular location">
    <subcellularLocation>
        <location evidence="1">Cell membrane</location>
        <topology evidence="1">Multi-pass membrane protein</topology>
    </subcellularLocation>
</comment>
<feature type="transmembrane region" description="Helical" evidence="6">
    <location>
        <begin position="211"/>
        <end position="230"/>
    </location>
</feature>
<dbReference type="eggNOG" id="COG0531">
    <property type="taxonomic scope" value="Bacteria"/>
</dbReference>
<dbReference type="EMBL" id="CP001684">
    <property type="protein sequence ID" value="ACV23356.1"/>
    <property type="molecule type" value="Genomic_DNA"/>
</dbReference>
<evidence type="ECO:0000256" key="1">
    <source>
        <dbReference type="ARBA" id="ARBA00004651"/>
    </source>
</evidence>
<feature type="transmembrane region" description="Helical" evidence="6">
    <location>
        <begin position="297"/>
        <end position="327"/>
    </location>
</feature>
<dbReference type="InterPro" id="IPR002293">
    <property type="entry name" value="AA/rel_permease1"/>
</dbReference>
<keyword evidence="8" id="KW-1185">Reference proteome</keyword>
<dbReference type="AlphaFoldDB" id="C7N1R5"/>
<evidence type="ECO:0000256" key="6">
    <source>
        <dbReference type="SAM" id="Phobius"/>
    </source>
</evidence>
<gene>
    <name evidence="7" type="ordered locus">Shel_23470</name>
</gene>
<protein>
    <submittedName>
        <fullName evidence="7">Amino acid transporter</fullName>
    </submittedName>
</protein>
<feature type="transmembrane region" description="Helical" evidence="6">
    <location>
        <begin position="251"/>
        <end position="273"/>
    </location>
</feature>
<feature type="transmembrane region" description="Helical" evidence="6">
    <location>
        <begin position="348"/>
        <end position="368"/>
    </location>
</feature>
<feature type="transmembrane region" description="Helical" evidence="6">
    <location>
        <begin position="171"/>
        <end position="191"/>
    </location>
</feature>
<dbReference type="PANTHER" id="PTHR42770">
    <property type="entry name" value="AMINO ACID TRANSPORTER-RELATED"/>
    <property type="match status" value="1"/>
</dbReference>
<feature type="transmembrane region" description="Helical" evidence="6">
    <location>
        <begin position="58"/>
        <end position="78"/>
    </location>
</feature>
<dbReference type="KEGG" id="shi:Shel_23470"/>
<evidence type="ECO:0000256" key="2">
    <source>
        <dbReference type="ARBA" id="ARBA00022475"/>
    </source>
</evidence>
<organism evidence="7 8">
    <name type="scientific">Slackia heliotrinireducens (strain ATCC 29202 / DSM 20476 / NCTC 11029 / RHS 1)</name>
    <name type="common">Peptococcus heliotrinreducens</name>
    <dbReference type="NCBI Taxonomy" id="471855"/>
    <lineage>
        <taxon>Bacteria</taxon>
        <taxon>Bacillati</taxon>
        <taxon>Actinomycetota</taxon>
        <taxon>Coriobacteriia</taxon>
        <taxon>Eggerthellales</taxon>
        <taxon>Eggerthellaceae</taxon>
        <taxon>Slackia</taxon>
    </lineage>
</organism>
<dbReference type="Pfam" id="PF13520">
    <property type="entry name" value="AA_permease_2"/>
    <property type="match status" value="1"/>
</dbReference>
<keyword evidence="4 6" id="KW-1133">Transmembrane helix</keyword>
<feature type="transmembrane region" description="Helical" evidence="6">
    <location>
        <begin position="29"/>
        <end position="46"/>
    </location>
</feature>
<feature type="transmembrane region" description="Helical" evidence="6">
    <location>
        <begin position="141"/>
        <end position="159"/>
    </location>
</feature>
<dbReference type="PANTHER" id="PTHR42770:SF16">
    <property type="entry name" value="AMINO ACID PERMEASE"/>
    <property type="match status" value="1"/>
</dbReference>
<accession>C7N1R5</accession>
<keyword evidence="2" id="KW-1003">Cell membrane</keyword>
<feature type="transmembrane region" description="Helical" evidence="6">
    <location>
        <begin position="406"/>
        <end position="424"/>
    </location>
</feature>
<evidence type="ECO:0000256" key="5">
    <source>
        <dbReference type="ARBA" id="ARBA00023136"/>
    </source>
</evidence>
<evidence type="ECO:0000256" key="4">
    <source>
        <dbReference type="ARBA" id="ARBA00022989"/>
    </source>
</evidence>
<dbReference type="GO" id="GO:0005886">
    <property type="term" value="C:plasma membrane"/>
    <property type="evidence" value="ECO:0007669"/>
    <property type="project" value="UniProtKB-SubCell"/>
</dbReference>
<dbReference type="InterPro" id="IPR050367">
    <property type="entry name" value="APC_superfamily"/>
</dbReference>
<dbReference type="RefSeq" id="WP_012799456.1">
    <property type="nucleotide sequence ID" value="NC_013165.1"/>
</dbReference>
<feature type="transmembrane region" description="Helical" evidence="6">
    <location>
        <begin position="99"/>
        <end position="121"/>
    </location>
</feature>
<evidence type="ECO:0000313" key="7">
    <source>
        <dbReference type="EMBL" id="ACV23356.1"/>
    </source>
</evidence>
<name>C7N1R5_SLAHD</name>
<dbReference type="GO" id="GO:0022857">
    <property type="term" value="F:transmembrane transporter activity"/>
    <property type="evidence" value="ECO:0007669"/>
    <property type="project" value="InterPro"/>
</dbReference>
<dbReference type="Proteomes" id="UP000002026">
    <property type="component" value="Chromosome"/>
</dbReference>
<dbReference type="Gene3D" id="1.20.1740.10">
    <property type="entry name" value="Amino acid/polyamine transporter I"/>
    <property type="match status" value="1"/>
</dbReference>